<evidence type="ECO:0000256" key="3">
    <source>
        <dbReference type="ARBA" id="ARBA00022679"/>
    </source>
</evidence>
<comment type="subcellular location">
    <subcellularLocation>
        <location evidence="5">Cytoplasm</location>
    </subcellularLocation>
</comment>
<dbReference type="InterPro" id="IPR001537">
    <property type="entry name" value="SpoU_MeTrfase"/>
</dbReference>
<comment type="catalytic activity">
    <reaction evidence="5">
        <text>cytidine(32) in tRNA + S-adenosyl-L-methionine = 2'-O-methylcytidine(32) in tRNA + S-adenosyl-L-homocysteine + H(+)</text>
        <dbReference type="Rhea" id="RHEA:42932"/>
        <dbReference type="Rhea" id="RHEA-COMP:10288"/>
        <dbReference type="Rhea" id="RHEA-COMP:10289"/>
        <dbReference type="ChEBI" id="CHEBI:15378"/>
        <dbReference type="ChEBI" id="CHEBI:57856"/>
        <dbReference type="ChEBI" id="CHEBI:59789"/>
        <dbReference type="ChEBI" id="CHEBI:74495"/>
        <dbReference type="ChEBI" id="CHEBI:82748"/>
        <dbReference type="EC" id="2.1.1.200"/>
    </reaction>
</comment>
<sequence length="273" mass="28552">MAGSADEPVSSSGSTPAVVLVEPQLAENIGMVARAMLNCGLDDLRLVRPRADWPNEKAVAAASGADRVLEQARLYPSTAAATADLNLLFATTARSRAMTKWTLTPRAAASEIRRATAAGIGVGLLFGKEARGLGNDDVALSQAIIAIPLNPTFSSLNLAMAVLIVGYEWRMAANAVEAAAVATATVPGAVLQLPKETAPATAEQLQGLFEQLESELDRCGFLRIAEKRPIMVRNLRNLFGRAGLSAQEVRTLRGIISCLVAGPRRPRGGGGGA</sequence>
<dbReference type="NCBIfam" id="TIGR00050">
    <property type="entry name" value="rRNA_methyl_1"/>
    <property type="match status" value="1"/>
</dbReference>
<dbReference type="Gene3D" id="3.40.1280.10">
    <property type="match status" value="1"/>
</dbReference>
<dbReference type="EMBL" id="UXAT02000009">
    <property type="protein sequence ID" value="VUX45913.1"/>
    <property type="molecule type" value="Genomic_DNA"/>
</dbReference>
<keyword evidence="5" id="KW-0963">Cytoplasm</keyword>
<accession>A0A564WEG3</accession>
<evidence type="ECO:0000256" key="4">
    <source>
        <dbReference type="ARBA" id="ARBA00022691"/>
    </source>
</evidence>
<dbReference type="Proteomes" id="UP000326641">
    <property type="component" value="Unassembled WGS sequence"/>
</dbReference>
<comment type="caution">
    <text evidence="7">The sequence shown here is derived from an EMBL/GenBank/DDBJ whole genome shotgun (WGS) entry which is preliminary data.</text>
</comment>
<dbReference type="Gene3D" id="1.10.8.590">
    <property type="match status" value="1"/>
</dbReference>
<evidence type="ECO:0000313" key="8">
    <source>
        <dbReference type="Proteomes" id="UP000326641"/>
    </source>
</evidence>
<dbReference type="InterPro" id="IPR004384">
    <property type="entry name" value="RNA_MeTrfase_TrmJ/LasT"/>
</dbReference>
<keyword evidence="2 5" id="KW-0489">Methyltransferase</keyword>
<dbReference type="GO" id="GO:0160206">
    <property type="term" value="F:tRNA (cytidine(32)/uridine(32)-2'-O)-methyltransferase activity"/>
    <property type="evidence" value="ECO:0007669"/>
    <property type="project" value="UniProtKB-EC"/>
</dbReference>
<dbReference type="GO" id="GO:0003723">
    <property type="term" value="F:RNA binding"/>
    <property type="evidence" value="ECO:0007669"/>
    <property type="project" value="InterPro"/>
</dbReference>
<feature type="domain" description="tRNA/rRNA methyltransferase SpoU type" evidence="6">
    <location>
        <begin position="17"/>
        <end position="167"/>
    </location>
</feature>
<organism evidence="7 8">
    <name type="scientific">Candidatus Defluviicoccus seviourii</name>
    <dbReference type="NCBI Taxonomy" id="2565273"/>
    <lineage>
        <taxon>Bacteria</taxon>
        <taxon>Pseudomonadati</taxon>
        <taxon>Pseudomonadota</taxon>
        <taxon>Alphaproteobacteria</taxon>
        <taxon>Rhodospirillales</taxon>
        <taxon>Rhodospirillaceae</taxon>
        <taxon>Defluviicoccus</taxon>
    </lineage>
</organism>
<dbReference type="Pfam" id="PF00588">
    <property type="entry name" value="SpoU_methylase"/>
    <property type="match status" value="1"/>
</dbReference>
<reference evidence="7" key="1">
    <citation type="submission" date="2018-11" db="EMBL/GenBank/DDBJ databases">
        <authorList>
            <person name="Onetto C."/>
        </authorList>
    </citation>
    <scope>NUCLEOTIDE SEQUENCE [LARGE SCALE GENOMIC DNA]</scope>
</reference>
<keyword evidence="5" id="KW-0819">tRNA processing</keyword>
<comment type="similarity">
    <text evidence="1">Belongs to the class IV-like SAM-binding methyltransferase superfamily. RNA methyltransferase TrmH family.</text>
</comment>
<dbReference type="CDD" id="cd18093">
    <property type="entry name" value="SpoU-like_TrmJ"/>
    <property type="match status" value="1"/>
</dbReference>
<name>A0A564WEG3_9PROT</name>
<dbReference type="GO" id="GO:0005829">
    <property type="term" value="C:cytosol"/>
    <property type="evidence" value="ECO:0007669"/>
    <property type="project" value="TreeGrafter"/>
</dbReference>
<comment type="catalytic activity">
    <reaction evidence="5">
        <text>uridine(32) in tRNA + S-adenosyl-L-methionine = 2'-O-methyluridine(32) in tRNA + S-adenosyl-L-homocysteine + H(+)</text>
        <dbReference type="Rhea" id="RHEA:42936"/>
        <dbReference type="Rhea" id="RHEA-COMP:10107"/>
        <dbReference type="Rhea" id="RHEA-COMP:10290"/>
        <dbReference type="ChEBI" id="CHEBI:15378"/>
        <dbReference type="ChEBI" id="CHEBI:57856"/>
        <dbReference type="ChEBI" id="CHEBI:59789"/>
        <dbReference type="ChEBI" id="CHEBI:65315"/>
        <dbReference type="ChEBI" id="CHEBI:74478"/>
        <dbReference type="EC" id="2.1.1.200"/>
    </reaction>
</comment>
<evidence type="ECO:0000256" key="2">
    <source>
        <dbReference type="ARBA" id="ARBA00022603"/>
    </source>
</evidence>
<dbReference type="GO" id="GO:0106339">
    <property type="term" value="F:tRNA (cytidine(32)-2'-O)-methyltransferase activity"/>
    <property type="evidence" value="ECO:0007669"/>
    <property type="project" value="RHEA"/>
</dbReference>
<keyword evidence="8" id="KW-1185">Reference proteome</keyword>
<dbReference type="PANTHER" id="PTHR42786">
    <property type="entry name" value="TRNA/RRNA METHYLTRANSFERASE"/>
    <property type="match status" value="1"/>
</dbReference>
<gene>
    <name evidence="5" type="primary">trmJ</name>
    <name evidence="7" type="ORF">DF3PA_170014</name>
</gene>
<dbReference type="InterPro" id="IPR029026">
    <property type="entry name" value="tRNA_m1G_MTases_N"/>
</dbReference>
<proteinExistence type="inferred from homology"/>
<evidence type="ECO:0000256" key="5">
    <source>
        <dbReference type="RuleBase" id="RU362024"/>
    </source>
</evidence>
<evidence type="ECO:0000313" key="7">
    <source>
        <dbReference type="EMBL" id="VUX45913.1"/>
    </source>
</evidence>
<evidence type="ECO:0000259" key="6">
    <source>
        <dbReference type="Pfam" id="PF00588"/>
    </source>
</evidence>
<keyword evidence="4 5" id="KW-0949">S-adenosyl-L-methionine</keyword>
<dbReference type="SUPFAM" id="SSF75217">
    <property type="entry name" value="alpha/beta knot"/>
    <property type="match status" value="1"/>
</dbReference>
<dbReference type="PANTHER" id="PTHR42786:SF7">
    <property type="entry name" value="TRNA_RRNA METHYLTRANSFERASE SPOU TYPE DOMAIN-CONTAINING PROTEIN"/>
    <property type="match status" value="1"/>
</dbReference>
<dbReference type="AlphaFoldDB" id="A0A564WEG3"/>
<protein>
    <recommendedName>
        <fullName evidence="5">tRNA (cytidine/uridine-2'-O-)-methyltransferase TrmJ</fullName>
        <ecNumber evidence="5">2.1.1.200</ecNumber>
    </recommendedName>
    <alternativeName>
        <fullName evidence="5">tRNA (cytidine(32)/uridine(32)-2'-O)-methyltransferase</fullName>
    </alternativeName>
    <alternativeName>
        <fullName evidence="5">tRNA Cm32/Um32 methyltransferase</fullName>
    </alternativeName>
</protein>
<dbReference type="InterPro" id="IPR029028">
    <property type="entry name" value="Alpha/beta_knot_MTases"/>
</dbReference>
<dbReference type="GO" id="GO:0002128">
    <property type="term" value="P:tRNA nucleoside ribose methylation"/>
    <property type="evidence" value="ECO:0007669"/>
    <property type="project" value="TreeGrafter"/>
</dbReference>
<evidence type="ECO:0000256" key="1">
    <source>
        <dbReference type="ARBA" id="ARBA00007228"/>
    </source>
</evidence>
<dbReference type="PIRSF" id="PIRSF004808">
    <property type="entry name" value="LasT"/>
    <property type="match status" value="1"/>
</dbReference>
<comment type="subunit">
    <text evidence="5">Homodimer.</text>
</comment>
<dbReference type="EC" id="2.1.1.200" evidence="5"/>
<comment type="function">
    <text evidence="5">Catalyzes the formation of 2'O-methylated cytidine (Cm32) or 2'O-methylated uridine (Um32) at position 32 in tRNA.</text>
</comment>
<keyword evidence="3" id="KW-0808">Transferase</keyword>